<keyword evidence="2" id="KW-1185">Reference proteome</keyword>
<dbReference type="InterPro" id="IPR029058">
    <property type="entry name" value="AB_hydrolase_fold"/>
</dbReference>
<proteinExistence type="predicted"/>
<sequence length="299" mass="31051">MLISVVAASPAAAAPPGVHVVGEVPLGGFAERLDVYSPAMNRVVSNRVIRAADGPAPTLYLLTGAGGGEDGISWWDDTDVREFFSGKHINVVMPVGGGFSMYTDWLADDPVLGRNRWQTYLTRELPGIVDSHMGATGRNAVAGVSMSAASALDLAIQAPEVYDAVAAYSGCPWAADLFGTVMVSAQVARGGGNPLNMWGVPGDRMWRAHDAFARAAALGGKTVYLSAASGVPGAIDRGGAPAPPVEAIANACTSAFAGRLAQLGIAARYVERQAGSHTWGQFETDLHDSWPYLARAVGA</sequence>
<gene>
    <name evidence="1" type="ORF">DFR68_12287</name>
</gene>
<comment type="caution">
    <text evidence="1">The sequence shown here is derived from an EMBL/GenBank/DDBJ whole genome shotgun (WGS) entry which is preliminary data.</text>
</comment>
<dbReference type="InterPro" id="IPR050583">
    <property type="entry name" value="Mycobacterial_A85_antigen"/>
</dbReference>
<dbReference type="PANTHER" id="PTHR48098">
    <property type="entry name" value="ENTEROCHELIN ESTERASE-RELATED"/>
    <property type="match status" value="1"/>
</dbReference>
<protein>
    <submittedName>
        <fullName evidence="1">S-formylglutathione hydrolase FrmB</fullName>
    </submittedName>
</protein>
<dbReference type="GO" id="GO:0016747">
    <property type="term" value="F:acyltransferase activity, transferring groups other than amino-acyl groups"/>
    <property type="evidence" value="ECO:0007669"/>
    <property type="project" value="TreeGrafter"/>
</dbReference>
<dbReference type="SUPFAM" id="SSF53474">
    <property type="entry name" value="alpha/beta-Hydrolases"/>
    <property type="match status" value="1"/>
</dbReference>
<organism evidence="1 2">
    <name type="scientific">Nocardia mexicana</name>
    <dbReference type="NCBI Taxonomy" id="279262"/>
    <lineage>
        <taxon>Bacteria</taxon>
        <taxon>Bacillati</taxon>
        <taxon>Actinomycetota</taxon>
        <taxon>Actinomycetes</taxon>
        <taxon>Mycobacteriales</taxon>
        <taxon>Nocardiaceae</taxon>
        <taxon>Nocardia</taxon>
    </lineage>
</organism>
<dbReference type="AlphaFoldDB" id="A0A370GLQ4"/>
<name>A0A370GLQ4_9NOCA</name>
<dbReference type="STRING" id="1210089.GCA_001613165_06191"/>
<evidence type="ECO:0000313" key="2">
    <source>
        <dbReference type="Proteomes" id="UP000255355"/>
    </source>
</evidence>
<dbReference type="Gene3D" id="3.40.50.1820">
    <property type="entry name" value="alpha/beta hydrolase"/>
    <property type="match status" value="1"/>
</dbReference>
<keyword evidence="1" id="KW-0378">Hydrolase</keyword>
<dbReference type="Pfam" id="PF00756">
    <property type="entry name" value="Esterase"/>
    <property type="match status" value="1"/>
</dbReference>
<dbReference type="EMBL" id="QQAZ01000022">
    <property type="protein sequence ID" value="RDI43324.1"/>
    <property type="molecule type" value="Genomic_DNA"/>
</dbReference>
<accession>A0A370GLQ4</accession>
<dbReference type="PANTHER" id="PTHR48098:SF1">
    <property type="entry name" value="DIACYLGLYCEROL ACYLTRANSFERASE_MYCOLYLTRANSFERASE AG85A"/>
    <property type="match status" value="1"/>
</dbReference>
<dbReference type="GO" id="GO:0016787">
    <property type="term" value="F:hydrolase activity"/>
    <property type="evidence" value="ECO:0007669"/>
    <property type="project" value="UniProtKB-KW"/>
</dbReference>
<evidence type="ECO:0000313" key="1">
    <source>
        <dbReference type="EMBL" id="RDI43324.1"/>
    </source>
</evidence>
<dbReference type="Proteomes" id="UP000255355">
    <property type="component" value="Unassembled WGS sequence"/>
</dbReference>
<reference evidence="1 2" key="1">
    <citation type="submission" date="2018-07" db="EMBL/GenBank/DDBJ databases">
        <title>Genomic Encyclopedia of Type Strains, Phase IV (KMG-IV): sequencing the most valuable type-strain genomes for metagenomic binning, comparative biology and taxonomic classification.</title>
        <authorList>
            <person name="Goeker M."/>
        </authorList>
    </citation>
    <scope>NUCLEOTIDE SEQUENCE [LARGE SCALE GENOMIC DNA]</scope>
    <source>
        <strain evidence="1 2">DSM 44952</strain>
    </source>
</reference>
<dbReference type="InterPro" id="IPR000801">
    <property type="entry name" value="Esterase-like"/>
</dbReference>